<dbReference type="Pfam" id="PF06697">
    <property type="entry name" value="DUF1191"/>
    <property type="match status" value="1"/>
</dbReference>
<reference evidence="1 2" key="1">
    <citation type="journal article" date="2022" name="Nat. Plants">
        <title>Genomes of leafy and leafless Platanthera orchids illuminate the evolution of mycoheterotrophy.</title>
        <authorList>
            <person name="Li M.H."/>
            <person name="Liu K.W."/>
            <person name="Li Z."/>
            <person name="Lu H.C."/>
            <person name="Ye Q.L."/>
            <person name="Zhang D."/>
            <person name="Wang J.Y."/>
            <person name="Li Y.F."/>
            <person name="Zhong Z.M."/>
            <person name="Liu X."/>
            <person name="Yu X."/>
            <person name="Liu D.K."/>
            <person name="Tu X.D."/>
            <person name="Liu B."/>
            <person name="Hao Y."/>
            <person name="Liao X.Y."/>
            <person name="Jiang Y.T."/>
            <person name="Sun W.H."/>
            <person name="Chen J."/>
            <person name="Chen Y.Q."/>
            <person name="Ai Y."/>
            <person name="Zhai J.W."/>
            <person name="Wu S.S."/>
            <person name="Zhou Z."/>
            <person name="Hsiao Y.Y."/>
            <person name="Wu W.L."/>
            <person name="Chen Y.Y."/>
            <person name="Lin Y.F."/>
            <person name="Hsu J.L."/>
            <person name="Li C.Y."/>
            <person name="Wang Z.W."/>
            <person name="Zhao X."/>
            <person name="Zhong W.Y."/>
            <person name="Ma X.K."/>
            <person name="Ma L."/>
            <person name="Huang J."/>
            <person name="Chen G.Z."/>
            <person name="Huang M.Z."/>
            <person name="Huang L."/>
            <person name="Peng D.H."/>
            <person name="Luo Y.B."/>
            <person name="Zou S.Q."/>
            <person name="Chen S.P."/>
            <person name="Lan S."/>
            <person name="Tsai W.C."/>
            <person name="Van de Peer Y."/>
            <person name="Liu Z.J."/>
        </authorList>
    </citation>
    <scope>NUCLEOTIDE SEQUENCE [LARGE SCALE GENOMIC DNA]</scope>
    <source>
        <strain evidence="1">Lor288</strain>
    </source>
</reference>
<dbReference type="PANTHER" id="PTHR33512">
    <property type="entry name" value="PROTEIN, PUTATIVE (DUF1191)-RELATED"/>
    <property type="match status" value="1"/>
</dbReference>
<keyword evidence="2" id="KW-1185">Reference proteome</keyword>
<organism evidence="1 2">
    <name type="scientific">Platanthera guangdongensis</name>
    <dbReference type="NCBI Taxonomy" id="2320717"/>
    <lineage>
        <taxon>Eukaryota</taxon>
        <taxon>Viridiplantae</taxon>
        <taxon>Streptophyta</taxon>
        <taxon>Embryophyta</taxon>
        <taxon>Tracheophyta</taxon>
        <taxon>Spermatophyta</taxon>
        <taxon>Magnoliopsida</taxon>
        <taxon>Liliopsida</taxon>
        <taxon>Asparagales</taxon>
        <taxon>Orchidaceae</taxon>
        <taxon>Orchidoideae</taxon>
        <taxon>Orchideae</taxon>
        <taxon>Orchidinae</taxon>
        <taxon>Platanthera</taxon>
    </lineage>
</organism>
<evidence type="ECO:0000313" key="2">
    <source>
        <dbReference type="Proteomes" id="UP001412067"/>
    </source>
</evidence>
<evidence type="ECO:0000313" key="1">
    <source>
        <dbReference type="EMBL" id="KAK8950173.1"/>
    </source>
</evidence>
<comment type="caution">
    <text evidence="1">The sequence shown here is derived from an EMBL/GenBank/DDBJ whole genome shotgun (WGS) entry which is preliminary data.</text>
</comment>
<name>A0ABR2LUD9_9ASPA</name>
<sequence length="244" mass="26250">MPLRVEYRKVNAPLKLHGAVRSVTETPSSSPAITGAFSSISLNLQHYGEATGSLLQDYAYRAFVRPRTGTPYDGVVPSNLTGIKLAVLRLRNGSLKSRGFHGFKEFEIPTGIVVQPYVKRLAFVYQNLGVRSSFYYPLLGFSYLSPVLGLLAYNAANISAINLPELDIMATKSPISIEFTDVKPAPSGFTAKCVKFDLNGSAVFTDLVSGTVCSTFLQGHFAIVVNSSEILPSPSPSPSGIPSL</sequence>
<protein>
    <submittedName>
        <fullName evidence="1">Uncharacterized protein</fullName>
    </submittedName>
</protein>
<dbReference type="EMBL" id="JBBWWR010000015">
    <property type="protein sequence ID" value="KAK8950173.1"/>
    <property type="molecule type" value="Genomic_DNA"/>
</dbReference>
<dbReference type="Proteomes" id="UP001412067">
    <property type="component" value="Unassembled WGS sequence"/>
</dbReference>
<proteinExistence type="predicted"/>
<gene>
    <name evidence="1" type="ORF">KSP40_PGU010653</name>
</gene>
<accession>A0ABR2LUD9</accession>
<dbReference type="InterPro" id="IPR010605">
    <property type="entry name" value="DUF1191"/>
</dbReference>
<dbReference type="PANTHER" id="PTHR33512:SF14">
    <property type="entry name" value="EXPRESSED PROTEIN"/>
    <property type="match status" value="1"/>
</dbReference>